<evidence type="ECO:0000256" key="2">
    <source>
        <dbReference type="ARBA" id="ARBA00007809"/>
    </source>
</evidence>
<reference evidence="11 12" key="2">
    <citation type="submission" date="2018-11" db="EMBL/GenBank/DDBJ databases">
        <authorList>
            <consortium name="Pathogen Informatics"/>
        </authorList>
    </citation>
    <scope>NUCLEOTIDE SEQUENCE [LARGE SCALE GENOMIC DNA]</scope>
    <source>
        <strain evidence="11 12">MHpl1</strain>
    </source>
</reference>
<keyword evidence="7" id="KW-0677">Repeat</keyword>
<evidence type="ECO:0000256" key="8">
    <source>
        <dbReference type="ARBA" id="ARBA00022989"/>
    </source>
</evidence>
<evidence type="ECO:0000256" key="5">
    <source>
        <dbReference type="ARBA" id="ARBA00022597"/>
    </source>
</evidence>
<evidence type="ECO:0000256" key="3">
    <source>
        <dbReference type="ARBA" id="ARBA00021741"/>
    </source>
</evidence>
<feature type="transmembrane region" description="Helical" evidence="10">
    <location>
        <begin position="63"/>
        <end position="85"/>
    </location>
</feature>
<dbReference type="PANTHER" id="PTHR10791">
    <property type="entry name" value="RAG1-ACTIVATING PROTEIN 1"/>
    <property type="match status" value="1"/>
</dbReference>
<keyword evidence="4" id="KW-0813">Transport</keyword>
<gene>
    <name evidence="11" type="ORF">HPLM_LOCUS15025</name>
</gene>
<sequence>MIAQAIKLVNLWCKKTLEEVGQPICIEILRRRTTQEISGVPFLMGLLGGAFWLRYGFLKDDSVMIIVNVVCISLFTVYCIFYLIFANNRVSFVFFFIFLKI</sequence>
<comment type="subcellular location">
    <subcellularLocation>
        <location evidence="1">Endomembrane system</location>
        <topology evidence="1">Multi-pass membrane protein</topology>
    </subcellularLocation>
</comment>
<evidence type="ECO:0000313" key="12">
    <source>
        <dbReference type="Proteomes" id="UP000268014"/>
    </source>
</evidence>
<reference evidence="13" key="1">
    <citation type="submission" date="2017-02" db="UniProtKB">
        <authorList>
            <consortium name="WormBaseParasite"/>
        </authorList>
    </citation>
    <scope>IDENTIFICATION</scope>
</reference>
<evidence type="ECO:0000256" key="9">
    <source>
        <dbReference type="ARBA" id="ARBA00023136"/>
    </source>
</evidence>
<accession>A0A0N4WTV3</accession>
<evidence type="ECO:0000256" key="6">
    <source>
        <dbReference type="ARBA" id="ARBA00022692"/>
    </source>
</evidence>
<evidence type="ECO:0000256" key="7">
    <source>
        <dbReference type="ARBA" id="ARBA00022737"/>
    </source>
</evidence>
<keyword evidence="9 10" id="KW-0472">Membrane</keyword>
<feature type="transmembrane region" description="Helical" evidence="10">
    <location>
        <begin position="37"/>
        <end position="57"/>
    </location>
</feature>
<keyword evidence="12" id="KW-1185">Reference proteome</keyword>
<evidence type="ECO:0000313" key="11">
    <source>
        <dbReference type="EMBL" id="VDO55130.1"/>
    </source>
</evidence>
<protein>
    <recommendedName>
        <fullName evidence="3">Sugar transporter SWEET1</fullName>
    </recommendedName>
</protein>
<dbReference type="Gene3D" id="1.20.1280.290">
    <property type="match status" value="1"/>
</dbReference>
<keyword evidence="8 10" id="KW-1133">Transmembrane helix</keyword>
<dbReference type="PANTHER" id="PTHR10791:SF43">
    <property type="entry name" value="SUGAR TRANSPORTER SWEET-RELATED"/>
    <property type="match status" value="1"/>
</dbReference>
<dbReference type="AlphaFoldDB" id="A0A0N4WTV3"/>
<evidence type="ECO:0000256" key="1">
    <source>
        <dbReference type="ARBA" id="ARBA00004127"/>
    </source>
</evidence>
<dbReference type="InterPro" id="IPR047664">
    <property type="entry name" value="SWEET"/>
</dbReference>
<dbReference type="Proteomes" id="UP000268014">
    <property type="component" value="Unassembled WGS sequence"/>
</dbReference>
<dbReference type="OrthoDB" id="409725at2759"/>
<keyword evidence="5" id="KW-0762">Sugar transport</keyword>
<keyword evidence="6 10" id="KW-0812">Transmembrane</keyword>
<dbReference type="EMBL" id="UZAF01018804">
    <property type="protein sequence ID" value="VDO55130.1"/>
    <property type="molecule type" value="Genomic_DNA"/>
</dbReference>
<comment type="similarity">
    <text evidence="2">Belongs to the SWEET sugar transporter family.</text>
</comment>
<dbReference type="WBParaSite" id="HPLM_0001504201-mRNA-1">
    <property type="protein sequence ID" value="HPLM_0001504201-mRNA-1"/>
    <property type="gene ID" value="HPLM_0001504201"/>
</dbReference>
<organism evidence="13">
    <name type="scientific">Haemonchus placei</name>
    <name type="common">Barber's pole worm</name>
    <dbReference type="NCBI Taxonomy" id="6290"/>
    <lineage>
        <taxon>Eukaryota</taxon>
        <taxon>Metazoa</taxon>
        <taxon>Ecdysozoa</taxon>
        <taxon>Nematoda</taxon>
        <taxon>Chromadorea</taxon>
        <taxon>Rhabditida</taxon>
        <taxon>Rhabditina</taxon>
        <taxon>Rhabditomorpha</taxon>
        <taxon>Strongyloidea</taxon>
        <taxon>Trichostrongylidae</taxon>
        <taxon>Haemonchus</taxon>
    </lineage>
</organism>
<evidence type="ECO:0000256" key="4">
    <source>
        <dbReference type="ARBA" id="ARBA00022448"/>
    </source>
</evidence>
<dbReference type="GO" id="GO:0012505">
    <property type="term" value="C:endomembrane system"/>
    <property type="evidence" value="ECO:0007669"/>
    <property type="project" value="UniProtKB-SubCell"/>
</dbReference>
<evidence type="ECO:0000256" key="10">
    <source>
        <dbReference type="SAM" id="Phobius"/>
    </source>
</evidence>
<dbReference type="GO" id="GO:0016020">
    <property type="term" value="C:membrane"/>
    <property type="evidence" value="ECO:0007669"/>
    <property type="project" value="InterPro"/>
</dbReference>
<dbReference type="Pfam" id="PF03083">
    <property type="entry name" value="MtN3_slv"/>
    <property type="match status" value="1"/>
</dbReference>
<name>A0A0N4WTV3_HAEPC</name>
<dbReference type="InterPro" id="IPR004316">
    <property type="entry name" value="SWEET_rpt"/>
</dbReference>
<proteinExistence type="inferred from homology"/>
<evidence type="ECO:0000313" key="13">
    <source>
        <dbReference type="WBParaSite" id="HPLM_0001504201-mRNA-1"/>
    </source>
</evidence>
<dbReference type="GO" id="GO:0051119">
    <property type="term" value="F:sugar transmembrane transporter activity"/>
    <property type="evidence" value="ECO:0007669"/>
    <property type="project" value="InterPro"/>
</dbReference>